<keyword evidence="2" id="KW-1185">Reference proteome</keyword>
<comment type="caution">
    <text evidence="1">The sequence shown here is derived from an EMBL/GenBank/DDBJ whole genome shotgun (WGS) entry which is preliminary data.</text>
</comment>
<name>A0A4C1VA95_EUMVA</name>
<sequence length="83" mass="9601">MRFYARKRSLSFGSRRRHFMSGGQIATKKTFVVRQPPWHGTGRHSDAVPGSEQRPLVAVLRLSFVDEKKLYCRFALLECFKTA</sequence>
<accession>A0A4C1VA95</accession>
<dbReference type="AlphaFoldDB" id="A0A4C1VA95"/>
<protein>
    <submittedName>
        <fullName evidence="1">Uncharacterized protein</fullName>
    </submittedName>
</protein>
<evidence type="ECO:0000313" key="1">
    <source>
        <dbReference type="EMBL" id="GBP35586.1"/>
    </source>
</evidence>
<reference evidence="1 2" key="1">
    <citation type="journal article" date="2019" name="Commun. Biol.">
        <title>The bagworm genome reveals a unique fibroin gene that provides high tensile strength.</title>
        <authorList>
            <person name="Kono N."/>
            <person name="Nakamura H."/>
            <person name="Ohtoshi R."/>
            <person name="Tomita M."/>
            <person name="Numata K."/>
            <person name="Arakawa K."/>
        </authorList>
    </citation>
    <scope>NUCLEOTIDE SEQUENCE [LARGE SCALE GENOMIC DNA]</scope>
</reference>
<proteinExistence type="predicted"/>
<evidence type="ECO:0000313" key="2">
    <source>
        <dbReference type="Proteomes" id="UP000299102"/>
    </source>
</evidence>
<dbReference type="Proteomes" id="UP000299102">
    <property type="component" value="Unassembled WGS sequence"/>
</dbReference>
<dbReference type="EMBL" id="BGZK01000305">
    <property type="protein sequence ID" value="GBP35586.1"/>
    <property type="molecule type" value="Genomic_DNA"/>
</dbReference>
<organism evidence="1 2">
    <name type="scientific">Eumeta variegata</name>
    <name type="common">Bagworm moth</name>
    <name type="synonym">Eumeta japonica</name>
    <dbReference type="NCBI Taxonomy" id="151549"/>
    <lineage>
        <taxon>Eukaryota</taxon>
        <taxon>Metazoa</taxon>
        <taxon>Ecdysozoa</taxon>
        <taxon>Arthropoda</taxon>
        <taxon>Hexapoda</taxon>
        <taxon>Insecta</taxon>
        <taxon>Pterygota</taxon>
        <taxon>Neoptera</taxon>
        <taxon>Endopterygota</taxon>
        <taxon>Lepidoptera</taxon>
        <taxon>Glossata</taxon>
        <taxon>Ditrysia</taxon>
        <taxon>Tineoidea</taxon>
        <taxon>Psychidae</taxon>
        <taxon>Oiketicinae</taxon>
        <taxon>Eumeta</taxon>
    </lineage>
</organism>
<gene>
    <name evidence="1" type="ORF">EVAR_17448_1</name>
</gene>